<dbReference type="EMBL" id="JMIB01000036">
    <property type="protein sequence ID" value="KDM90248.1"/>
    <property type="molecule type" value="Genomic_DNA"/>
</dbReference>
<proteinExistence type="predicted"/>
<keyword evidence="2" id="KW-1185">Reference proteome</keyword>
<dbReference type="Proteomes" id="UP000027192">
    <property type="component" value="Unassembled WGS sequence"/>
</dbReference>
<name>A0A066RS85_9GAMM</name>
<evidence type="ECO:0000313" key="2">
    <source>
        <dbReference type="Proteomes" id="UP000027192"/>
    </source>
</evidence>
<comment type="caution">
    <text evidence="1">The sequence shown here is derived from an EMBL/GenBank/DDBJ whole genome shotgun (WGS) entry which is preliminary data.</text>
</comment>
<organism evidence="1 2">
    <name type="scientific">Photobacterium galatheae</name>
    <dbReference type="NCBI Taxonomy" id="1654360"/>
    <lineage>
        <taxon>Bacteria</taxon>
        <taxon>Pseudomonadati</taxon>
        <taxon>Pseudomonadota</taxon>
        <taxon>Gammaproteobacteria</taxon>
        <taxon>Vibrionales</taxon>
        <taxon>Vibrionaceae</taxon>
        <taxon>Photobacterium</taxon>
    </lineage>
</organism>
<gene>
    <name evidence="1" type="ORF">EA58_18210</name>
</gene>
<sequence length="188" mass="21472">MGIHTLSFEPTETHSLKALLDHLDAEFARIQAMRPDKNDTDLLLGLMTKTHLAALEQLQQTAGKSEAMQTLFVQTLGTNHATRFTNQHQTDCILITRLWMLVLGNQNMAFSYVAEHAASTVALLFPEEKTGLSHSRAEQKRRQFMQAYYHGKDLAQRQSAQNDRTRTTSGFHKAIYCWLRRVFPGKNR</sequence>
<evidence type="ECO:0000313" key="1">
    <source>
        <dbReference type="EMBL" id="KDM90248.1"/>
    </source>
</evidence>
<protein>
    <submittedName>
        <fullName evidence="1">Uncharacterized protein</fullName>
    </submittedName>
</protein>
<reference evidence="1 2" key="1">
    <citation type="submission" date="2014-04" db="EMBL/GenBank/DDBJ databases">
        <title>Draft genome sequence of Photobacterium halotolerans S2753: a solonamide, ngercheumicin and holomycin producer.</title>
        <authorList>
            <person name="Machado H.R."/>
            <person name="Gram L."/>
        </authorList>
    </citation>
    <scope>NUCLEOTIDE SEQUENCE [LARGE SCALE GENOMIC DNA]</scope>
    <source>
        <strain evidence="1 2">S2753</strain>
    </source>
</reference>
<dbReference type="AlphaFoldDB" id="A0A066RS85"/>
<accession>A0A066RS85</accession>